<dbReference type="PROSITE" id="PS50115">
    <property type="entry name" value="ARFGAP"/>
    <property type="match status" value="1"/>
</dbReference>
<feature type="compositionally biased region" description="Polar residues" evidence="6">
    <location>
        <begin position="259"/>
        <end position="282"/>
    </location>
</feature>
<evidence type="ECO:0000256" key="5">
    <source>
        <dbReference type="PROSITE-ProRule" id="PRU00288"/>
    </source>
</evidence>
<evidence type="ECO:0000256" key="1">
    <source>
        <dbReference type="ARBA" id="ARBA00022468"/>
    </source>
</evidence>
<dbReference type="InterPro" id="IPR001164">
    <property type="entry name" value="ArfGAP_dom"/>
</dbReference>
<dbReference type="HOGENOM" id="CLU_708555_0_0_1"/>
<dbReference type="Gramene" id="CMK303CT">
    <property type="protein sequence ID" value="CMK303CT"/>
    <property type="gene ID" value="CMK303C"/>
</dbReference>
<dbReference type="GeneID" id="16994298"/>
<dbReference type="PRINTS" id="PR00405">
    <property type="entry name" value="REVINTRACTNG"/>
</dbReference>
<evidence type="ECO:0000256" key="6">
    <source>
        <dbReference type="SAM" id="MobiDB-lite"/>
    </source>
</evidence>
<keyword evidence="2" id="KW-0479">Metal-binding</keyword>
<keyword evidence="9" id="KW-1185">Reference proteome</keyword>
<protein>
    <submittedName>
        <fullName evidence="8">Similar to ADP ribosylation factor 1 GTPase activating protein</fullName>
    </submittedName>
</protein>
<dbReference type="GO" id="GO:0008270">
    <property type="term" value="F:zinc ion binding"/>
    <property type="evidence" value="ECO:0007669"/>
    <property type="project" value="UniProtKB-KW"/>
</dbReference>
<dbReference type="InterPro" id="IPR037278">
    <property type="entry name" value="ARFGAP/RecO"/>
</dbReference>
<reference evidence="8 9" key="2">
    <citation type="journal article" date="2007" name="BMC Biol.">
        <title>A 100%-complete sequence reveals unusually simple genomic features in the hot-spring red alga Cyanidioschyzon merolae.</title>
        <authorList>
            <person name="Nozaki H."/>
            <person name="Takano H."/>
            <person name="Misumi O."/>
            <person name="Terasawa K."/>
            <person name="Matsuzaki M."/>
            <person name="Maruyama S."/>
            <person name="Nishida K."/>
            <person name="Yagisawa F."/>
            <person name="Yoshida Y."/>
            <person name="Fujiwara T."/>
            <person name="Takio S."/>
            <person name="Tamura K."/>
            <person name="Chung S.J."/>
            <person name="Nakamura S."/>
            <person name="Kuroiwa H."/>
            <person name="Tanaka K."/>
            <person name="Sato N."/>
            <person name="Kuroiwa T."/>
        </authorList>
    </citation>
    <scope>NUCLEOTIDE SEQUENCE [LARGE SCALE GENOMIC DNA]</scope>
    <source>
        <strain evidence="8 9">10D</strain>
    </source>
</reference>
<dbReference type="Proteomes" id="UP000007014">
    <property type="component" value="Chromosome 11"/>
</dbReference>
<dbReference type="PANTHER" id="PTHR46395:SF1">
    <property type="entry name" value="ADP-RIBOSYLATION FACTOR GTPASE-ACTIVATING PROTEIN 1"/>
    <property type="match status" value="1"/>
</dbReference>
<proteinExistence type="predicted"/>
<dbReference type="InterPro" id="IPR038508">
    <property type="entry name" value="ArfGAP_dom_sf"/>
</dbReference>
<evidence type="ECO:0000313" key="8">
    <source>
        <dbReference type="EMBL" id="BAM80637.1"/>
    </source>
</evidence>
<keyword evidence="4" id="KW-0862">Zinc</keyword>
<feature type="compositionally biased region" description="Low complexity" evidence="6">
    <location>
        <begin position="328"/>
        <end position="339"/>
    </location>
</feature>
<dbReference type="eggNOG" id="KOG0704">
    <property type="taxonomic scope" value="Eukaryota"/>
</dbReference>
<dbReference type="RefSeq" id="XP_005536673.1">
    <property type="nucleotide sequence ID" value="XM_005536616.1"/>
</dbReference>
<sequence>MAPDDQPEELDAAKVLAELQRLPDNKRCADCGAYHPQWATVTYGTFICLECSGRHRGLGVHVSFVRSVSMDRWKPLELRQMQVGGNAAFIDFMRRFAGITPSVSADIPAKYATPAAAIYAQRIRALARGEPWQDPEPGRVPRMPALSGCSDSGGPAAPASVSSGAFPGGFPRQTPLLAQSGRIESVSSRPVSLSGGRSMRSVPHGSVDHDALSVEQALKTAGSTLSELTEQGTELARTATMKLSAWISRAANLLEGPNTGHQELTSHTESIQMTRRTDNGSYTGAVRDDNDDEQQSLLAGIRHLPKGSGLEGIGNPRRPAPTEEQHSASRSSNSTENSSIFRGFLGNESSLSSSLRRDLRHLQRSQRNLDDGPSTASDASVHYASQKRFQ</sequence>
<dbReference type="EMBL" id="AP006493">
    <property type="protein sequence ID" value="BAM80637.1"/>
    <property type="molecule type" value="Genomic_DNA"/>
</dbReference>
<dbReference type="Gene3D" id="1.10.220.150">
    <property type="entry name" value="Arf GTPase activating protein"/>
    <property type="match status" value="1"/>
</dbReference>
<dbReference type="AlphaFoldDB" id="M1VD52"/>
<dbReference type="OrthoDB" id="983479at2759"/>
<evidence type="ECO:0000256" key="4">
    <source>
        <dbReference type="ARBA" id="ARBA00022833"/>
    </source>
</evidence>
<keyword evidence="1" id="KW-0343">GTPase activation</keyword>
<dbReference type="CDD" id="cd08830">
    <property type="entry name" value="ArfGap_ArfGap1"/>
    <property type="match status" value="1"/>
</dbReference>
<dbReference type="OMA" id="ACDAPNG"/>
<dbReference type="PANTHER" id="PTHR46395">
    <property type="entry name" value="ADP-RIBOSYLATION FACTOR GTPASE-ACTIVATING PROTEIN 1"/>
    <property type="match status" value="1"/>
</dbReference>
<evidence type="ECO:0000256" key="2">
    <source>
        <dbReference type="ARBA" id="ARBA00022723"/>
    </source>
</evidence>
<dbReference type="Pfam" id="PF01412">
    <property type="entry name" value="ArfGap"/>
    <property type="match status" value="1"/>
</dbReference>
<dbReference type="GO" id="GO:0000139">
    <property type="term" value="C:Golgi membrane"/>
    <property type="evidence" value="ECO:0007669"/>
    <property type="project" value="TreeGrafter"/>
</dbReference>
<evidence type="ECO:0000256" key="3">
    <source>
        <dbReference type="ARBA" id="ARBA00022771"/>
    </source>
</evidence>
<dbReference type="KEGG" id="cme:CYME_CMK303C"/>
<dbReference type="GO" id="GO:0032012">
    <property type="term" value="P:regulation of ARF protein signal transduction"/>
    <property type="evidence" value="ECO:0007669"/>
    <property type="project" value="TreeGrafter"/>
</dbReference>
<dbReference type="SMART" id="SM00105">
    <property type="entry name" value="ArfGap"/>
    <property type="match status" value="1"/>
</dbReference>
<organism evidence="8 9">
    <name type="scientific">Cyanidioschyzon merolae (strain NIES-3377 / 10D)</name>
    <name type="common">Unicellular red alga</name>
    <dbReference type="NCBI Taxonomy" id="280699"/>
    <lineage>
        <taxon>Eukaryota</taxon>
        <taxon>Rhodophyta</taxon>
        <taxon>Bangiophyceae</taxon>
        <taxon>Cyanidiales</taxon>
        <taxon>Cyanidiaceae</taxon>
        <taxon>Cyanidioschyzon</taxon>
    </lineage>
</organism>
<feature type="region of interest" description="Disordered" evidence="6">
    <location>
        <begin position="256"/>
        <end position="390"/>
    </location>
</feature>
<feature type="domain" description="Arf-GAP" evidence="7">
    <location>
        <begin position="13"/>
        <end position="86"/>
    </location>
</feature>
<dbReference type="GO" id="GO:0030100">
    <property type="term" value="P:regulation of endocytosis"/>
    <property type="evidence" value="ECO:0007669"/>
    <property type="project" value="TreeGrafter"/>
</dbReference>
<evidence type="ECO:0000313" key="9">
    <source>
        <dbReference type="Proteomes" id="UP000007014"/>
    </source>
</evidence>
<accession>M1VD52</accession>
<reference evidence="8 9" key="1">
    <citation type="journal article" date="2004" name="Nature">
        <title>Genome sequence of the ultrasmall unicellular red alga Cyanidioschyzon merolae 10D.</title>
        <authorList>
            <person name="Matsuzaki M."/>
            <person name="Misumi O."/>
            <person name="Shin-i T."/>
            <person name="Maruyama S."/>
            <person name="Takahara M."/>
            <person name="Miyagishima S."/>
            <person name="Mori T."/>
            <person name="Nishida K."/>
            <person name="Yagisawa F."/>
            <person name="Nishida K."/>
            <person name="Yoshida Y."/>
            <person name="Nishimura Y."/>
            <person name="Nakao S."/>
            <person name="Kobayashi T."/>
            <person name="Momoyama Y."/>
            <person name="Higashiyama T."/>
            <person name="Minoda A."/>
            <person name="Sano M."/>
            <person name="Nomoto H."/>
            <person name="Oishi K."/>
            <person name="Hayashi H."/>
            <person name="Ohta F."/>
            <person name="Nishizaka S."/>
            <person name="Haga S."/>
            <person name="Miura S."/>
            <person name="Morishita T."/>
            <person name="Kabeya Y."/>
            <person name="Terasawa K."/>
            <person name="Suzuki Y."/>
            <person name="Ishii Y."/>
            <person name="Asakawa S."/>
            <person name="Takano H."/>
            <person name="Ohta N."/>
            <person name="Kuroiwa H."/>
            <person name="Tanaka K."/>
            <person name="Shimizu N."/>
            <person name="Sugano S."/>
            <person name="Sato N."/>
            <person name="Nozaki H."/>
            <person name="Ogasawara N."/>
            <person name="Kohara Y."/>
            <person name="Kuroiwa T."/>
        </authorList>
    </citation>
    <scope>NUCLEOTIDE SEQUENCE [LARGE SCALE GENOMIC DNA]</scope>
    <source>
        <strain evidence="8 9">10D</strain>
    </source>
</reference>
<name>M1VD52_CYAM1</name>
<evidence type="ECO:0000259" key="7">
    <source>
        <dbReference type="PROSITE" id="PS50115"/>
    </source>
</evidence>
<keyword evidence="3 5" id="KW-0863">Zinc-finger</keyword>
<dbReference type="STRING" id="280699.M1VD52"/>
<feature type="region of interest" description="Disordered" evidence="6">
    <location>
        <begin position="183"/>
        <end position="206"/>
    </location>
</feature>
<gene>
    <name evidence="8" type="ORF">CYME_CMK303C</name>
</gene>
<dbReference type="SUPFAM" id="SSF57863">
    <property type="entry name" value="ArfGap/RecO-like zinc finger"/>
    <property type="match status" value="1"/>
</dbReference>
<dbReference type="GO" id="GO:0005096">
    <property type="term" value="F:GTPase activator activity"/>
    <property type="evidence" value="ECO:0007669"/>
    <property type="project" value="UniProtKB-KW"/>
</dbReference>